<dbReference type="InterPro" id="IPR036383">
    <property type="entry name" value="TSP1_rpt_sf"/>
</dbReference>
<dbReference type="EMBL" id="CAACVG010011432">
    <property type="protein sequence ID" value="VEN58052.1"/>
    <property type="molecule type" value="Genomic_DNA"/>
</dbReference>
<protein>
    <recommendedName>
        <fullName evidence="8">ADAMTS cysteine-rich domain-containing protein</fullName>
    </recommendedName>
</protein>
<accession>A0A653DCV8</accession>
<organism evidence="6 7">
    <name type="scientific">Callosobruchus maculatus</name>
    <name type="common">Southern cowpea weevil</name>
    <name type="synonym">Pulse bruchid</name>
    <dbReference type="NCBI Taxonomy" id="64391"/>
    <lineage>
        <taxon>Eukaryota</taxon>
        <taxon>Metazoa</taxon>
        <taxon>Ecdysozoa</taxon>
        <taxon>Arthropoda</taxon>
        <taxon>Hexapoda</taxon>
        <taxon>Insecta</taxon>
        <taxon>Pterygota</taxon>
        <taxon>Neoptera</taxon>
        <taxon>Endopterygota</taxon>
        <taxon>Coleoptera</taxon>
        <taxon>Polyphaga</taxon>
        <taxon>Cucujiformia</taxon>
        <taxon>Chrysomeloidea</taxon>
        <taxon>Chrysomelidae</taxon>
        <taxon>Bruchinae</taxon>
        <taxon>Bruchini</taxon>
        <taxon>Callosobruchus</taxon>
    </lineage>
</organism>
<evidence type="ECO:0000256" key="1">
    <source>
        <dbReference type="ARBA" id="ARBA00004613"/>
    </source>
</evidence>
<evidence type="ECO:0000256" key="3">
    <source>
        <dbReference type="ARBA" id="ARBA00023157"/>
    </source>
</evidence>
<name>A0A653DCV8_CALMS</name>
<dbReference type="InterPro" id="IPR013273">
    <property type="entry name" value="ADAMTS/ADAMTS-like"/>
</dbReference>
<evidence type="ECO:0000256" key="5">
    <source>
        <dbReference type="SAM" id="SignalP"/>
    </source>
</evidence>
<dbReference type="PANTHER" id="PTHR13723">
    <property type="entry name" value="ADAMTS A DISINTEGRIN AND METALLOPROTEASE WITH THROMBOSPONDIN MOTIFS PROTEASE"/>
    <property type="match status" value="1"/>
</dbReference>
<keyword evidence="3 4" id="KW-1015">Disulfide bond</keyword>
<evidence type="ECO:0008006" key="8">
    <source>
        <dbReference type="Google" id="ProtNLM"/>
    </source>
</evidence>
<dbReference type="OrthoDB" id="5781878at2759"/>
<evidence type="ECO:0000256" key="2">
    <source>
        <dbReference type="ARBA" id="ARBA00022525"/>
    </source>
</evidence>
<proteinExistence type="predicted"/>
<keyword evidence="5" id="KW-0732">Signal</keyword>
<feature type="disulfide bond" evidence="4">
    <location>
        <begin position="73"/>
        <end position="125"/>
    </location>
</feature>
<dbReference type="PRINTS" id="PR01857">
    <property type="entry name" value="ADAMTSFAMILY"/>
</dbReference>
<dbReference type="GO" id="GO:0030198">
    <property type="term" value="P:extracellular matrix organization"/>
    <property type="evidence" value="ECO:0007669"/>
    <property type="project" value="InterPro"/>
</dbReference>
<dbReference type="Proteomes" id="UP000410492">
    <property type="component" value="Unassembled WGS sequence"/>
</dbReference>
<dbReference type="PROSITE" id="PS50092">
    <property type="entry name" value="TSP1"/>
    <property type="match status" value="1"/>
</dbReference>
<gene>
    <name evidence="6" type="ORF">CALMAC_LOCUS16511</name>
</gene>
<evidence type="ECO:0000313" key="6">
    <source>
        <dbReference type="EMBL" id="VEN58052.1"/>
    </source>
</evidence>
<sequence>MNVMLLIRLMTVMTFATVCRTQNSGTQLRKDNRVSKYPLHIYQMYRDQILKKPSRPMGEWSEWSPWSPCSRSCGGGITQQTRHCINSSSDIRITKRQRRRRQSGRSMVGCVGLYKRVRLCNDKDCPSQTDFRYEQCAAFNTKTFRGAIHQWEPFLKVKDECALNCRAVGMNFFATLNKTVIDGTSCLYPVTHTGKAAPRGTRGVCVGGYCKVG</sequence>
<dbReference type="Pfam" id="PF00090">
    <property type="entry name" value="TSP_1"/>
    <property type="match status" value="1"/>
</dbReference>
<dbReference type="GO" id="GO:0005576">
    <property type="term" value="C:extracellular region"/>
    <property type="evidence" value="ECO:0007669"/>
    <property type="project" value="UniProtKB-SubCell"/>
</dbReference>
<dbReference type="SUPFAM" id="SSF82895">
    <property type="entry name" value="TSP-1 type 1 repeat"/>
    <property type="match status" value="1"/>
</dbReference>
<feature type="chain" id="PRO_5024836554" description="ADAMTS cysteine-rich domain-containing protein" evidence="5">
    <location>
        <begin position="22"/>
        <end position="213"/>
    </location>
</feature>
<dbReference type="InterPro" id="IPR000884">
    <property type="entry name" value="TSP1_rpt"/>
</dbReference>
<keyword evidence="7" id="KW-1185">Reference proteome</keyword>
<dbReference type="Gene3D" id="2.20.100.10">
    <property type="entry name" value="Thrombospondin type-1 (TSP1) repeat"/>
    <property type="match status" value="1"/>
</dbReference>
<reference evidence="6 7" key="1">
    <citation type="submission" date="2019-01" db="EMBL/GenBank/DDBJ databases">
        <authorList>
            <person name="Sayadi A."/>
        </authorList>
    </citation>
    <scope>NUCLEOTIDE SEQUENCE [LARGE SCALE GENOMIC DNA]</scope>
</reference>
<dbReference type="AlphaFoldDB" id="A0A653DCV8"/>
<evidence type="ECO:0000256" key="4">
    <source>
        <dbReference type="PIRSR" id="PIRSR613273-3"/>
    </source>
</evidence>
<feature type="disulfide bond" evidence="4">
    <location>
        <begin position="69"/>
        <end position="120"/>
    </location>
</feature>
<feature type="non-terminal residue" evidence="6">
    <location>
        <position position="213"/>
    </location>
</feature>
<comment type="subcellular location">
    <subcellularLocation>
        <location evidence="1">Secreted</location>
    </subcellularLocation>
</comment>
<dbReference type="SMART" id="SM00209">
    <property type="entry name" value="TSP1"/>
    <property type="match status" value="1"/>
</dbReference>
<keyword evidence="2" id="KW-0964">Secreted</keyword>
<dbReference type="PANTHER" id="PTHR13723:SF316">
    <property type="entry name" value="LONELY HEART, ISOFORM A"/>
    <property type="match status" value="1"/>
</dbReference>
<feature type="signal peptide" evidence="5">
    <location>
        <begin position="1"/>
        <end position="21"/>
    </location>
</feature>
<dbReference type="InterPro" id="IPR050439">
    <property type="entry name" value="ADAMTS_ADAMTS-like"/>
</dbReference>
<dbReference type="GO" id="GO:0031012">
    <property type="term" value="C:extracellular matrix"/>
    <property type="evidence" value="ECO:0007669"/>
    <property type="project" value="TreeGrafter"/>
</dbReference>
<feature type="disulfide bond" evidence="4">
    <location>
        <begin position="84"/>
        <end position="110"/>
    </location>
</feature>
<evidence type="ECO:0000313" key="7">
    <source>
        <dbReference type="Proteomes" id="UP000410492"/>
    </source>
</evidence>